<keyword evidence="4" id="KW-0255">Endonuclease</keyword>
<accession>A0A562P1N0</accession>
<evidence type="ECO:0000256" key="4">
    <source>
        <dbReference type="ARBA" id="ARBA00022759"/>
    </source>
</evidence>
<evidence type="ECO:0000313" key="10">
    <source>
        <dbReference type="Proteomes" id="UP000316225"/>
    </source>
</evidence>
<dbReference type="InterPro" id="IPR012340">
    <property type="entry name" value="NA-bd_OB-fold"/>
</dbReference>
<keyword evidence="3" id="KW-0479">Metal-binding</keyword>
<keyword evidence="6" id="KW-0460">Magnesium</keyword>
<name>A0A562P1N0_9RHOB</name>
<dbReference type="PANTHER" id="PTHR30001:SF1">
    <property type="entry name" value="RIBONUCLEASE E_G-LIKE PROTEIN, CHLOROPLASTIC"/>
    <property type="match status" value="1"/>
</dbReference>
<dbReference type="Pfam" id="PF10150">
    <property type="entry name" value="RNase_E_G"/>
    <property type="match status" value="2"/>
</dbReference>
<keyword evidence="7" id="KW-0694">RNA-binding</keyword>
<gene>
    <name evidence="9" type="ORF">IQ24_00483</name>
</gene>
<dbReference type="GO" id="GO:0006364">
    <property type="term" value="P:rRNA processing"/>
    <property type="evidence" value="ECO:0007669"/>
    <property type="project" value="TreeGrafter"/>
</dbReference>
<dbReference type="PANTHER" id="PTHR30001">
    <property type="entry name" value="RIBONUCLEASE"/>
    <property type="match status" value="1"/>
</dbReference>
<evidence type="ECO:0000259" key="8">
    <source>
        <dbReference type="Pfam" id="PF10150"/>
    </source>
</evidence>
<sequence>MNGRQIVLGQVFGRDAAALMQDGQLADLIIDPAGLTPLTPGAICRARVDRLVKGQGGVFLRLPEGAKGFLRDRNGLREGQSILVQITGVPEDGKAIPVTSRLLLRGRHLIVSLGAPGVNVSRKLRDPEQREMLISMGEEAISGLEFPPGIIFRSAAIAADPEDIAQQLAELVELAEALRSDVEGQPELLLDAQEPAETAWQEWGEQEGDAVDDGADAFHLSGAEDAVRALLGARTDLGGGAWAEIEALRALVAIDVNTGSDHSPAAGLRANIALARDLARQLRLRGLGGQIVIDFAPMPKRDRGTVEQILRAAFKAESSETVLIGWTAMGLYELSRKRDRIPLARLAANEADPA</sequence>
<evidence type="ECO:0000256" key="1">
    <source>
        <dbReference type="ARBA" id="ARBA00001946"/>
    </source>
</evidence>
<dbReference type="RefSeq" id="WP_145396104.1">
    <property type="nucleotide sequence ID" value="NZ_VLKU01000001.1"/>
</dbReference>
<evidence type="ECO:0000256" key="5">
    <source>
        <dbReference type="ARBA" id="ARBA00022801"/>
    </source>
</evidence>
<evidence type="ECO:0000256" key="7">
    <source>
        <dbReference type="ARBA" id="ARBA00022884"/>
    </source>
</evidence>
<evidence type="ECO:0000313" key="9">
    <source>
        <dbReference type="EMBL" id="TWI38344.1"/>
    </source>
</evidence>
<feature type="domain" description="RNA-binding protein AU-1/Ribonuclease E/G" evidence="8">
    <location>
        <begin position="104"/>
        <end position="202"/>
    </location>
</feature>
<dbReference type="EMBL" id="VLKU01000001">
    <property type="protein sequence ID" value="TWI38344.1"/>
    <property type="molecule type" value="Genomic_DNA"/>
</dbReference>
<keyword evidence="2" id="KW-0540">Nuclease</keyword>
<dbReference type="OrthoDB" id="9804278at2"/>
<dbReference type="AlphaFoldDB" id="A0A562P1N0"/>
<dbReference type="InterPro" id="IPR019307">
    <property type="entry name" value="RNA-bd_AU-1/RNase_E/G"/>
</dbReference>
<organism evidence="9 10">
    <name type="scientific">Paracoccus sulfuroxidans</name>
    <dbReference type="NCBI Taxonomy" id="384678"/>
    <lineage>
        <taxon>Bacteria</taxon>
        <taxon>Pseudomonadati</taxon>
        <taxon>Pseudomonadota</taxon>
        <taxon>Alphaproteobacteria</taxon>
        <taxon>Rhodobacterales</taxon>
        <taxon>Paracoccaceae</taxon>
        <taxon>Paracoccus</taxon>
    </lineage>
</organism>
<proteinExistence type="predicted"/>
<dbReference type="GO" id="GO:0004540">
    <property type="term" value="F:RNA nuclease activity"/>
    <property type="evidence" value="ECO:0007669"/>
    <property type="project" value="InterPro"/>
</dbReference>
<dbReference type="Proteomes" id="UP000316225">
    <property type="component" value="Unassembled WGS sequence"/>
</dbReference>
<dbReference type="GO" id="GO:0005737">
    <property type="term" value="C:cytoplasm"/>
    <property type="evidence" value="ECO:0007669"/>
    <property type="project" value="TreeGrafter"/>
</dbReference>
<keyword evidence="5" id="KW-0378">Hydrolase</keyword>
<evidence type="ECO:0000256" key="3">
    <source>
        <dbReference type="ARBA" id="ARBA00022723"/>
    </source>
</evidence>
<dbReference type="GO" id="GO:0003723">
    <property type="term" value="F:RNA binding"/>
    <property type="evidence" value="ECO:0007669"/>
    <property type="project" value="UniProtKB-KW"/>
</dbReference>
<dbReference type="SUPFAM" id="SSF50249">
    <property type="entry name" value="Nucleic acid-binding proteins"/>
    <property type="match status" value="1"/>
</dbReference>
<evidence type="ECO:0000256" key="6">
    <source>
        <dbReference type="ARBA" id="ARBA00022842"/>
    </source>
</evidence>
<dbReference type="GO" id="GO:0004519">
    <property type="term" value="F:endonuclease activity"/>
    <property type="evidence" value="ECO:0007669"/>
    <property type="project" value="UniProtKB-KW"/>
</dbReference>
<comment type="caution">
    <text evidence="9">The sequence shown here is derived from an EMBL/GenBank/DDBJ whole genome shotgun (WGS) entry which is preliminary data.</text>
</comment>
<feature type="domain" description="RNA-binding protein AU-1/Ribonuclease E/G" evidence="8">
    <location>
        <begin position="214"/>
        <end position="338"/>
    </location>
</feature>
<dbReference type="GO" id="GO:0046872">
    <property type="term" value="F:metal ion binding"/>
    <property type="evidence" value="ECO:0007669"/>
    <property type="project" value="UniProtKB-KW"/>
</dbReference>
<keyword evidence="10" id="KW-1185">Reference proteome</keyword>
<comment type="cofactor">
    <cofactor evidence="1">
        <name>Mg(2+)</name>
        <dbReference type="ChEBI" id="CHEBI:18420"/>
    </cofactor>
</comment>
<reference evidence="9 10" key="1">
    <citation type="journal article" date="2015" name="Stand. Genomic Sci.">
        <title>Genomic Encyclopedia of Bacterial and Archaeal Type Strains, Phase III: the genomes of soil and plant-associated and newly described type strains.</title>
        <authorList>
            <person name="Whitman W.B."/>
            <person name="Woyke T."/>
            <person name="Klenk H.P."/>
            <person name="Zhou Y."/>
            <person name="Lilburn T.G."/>
            <person name="Beck B.J."/>
            <person name="De Vos P."/>
            <person name="Vandamme P."/>
            <person name="Eisen J.A."/>
            <person name="Garrity G."/>
            <person name="Hugenholtz P."/>
            <person name="Kyrpides N.C."/>
        </authorList>
    </citation>
    <scope>NUCLEOTIDE SEQUENCE [LARGE SCALE GENOMIC DNA]</scope>
    <source>
        <strain evidence="9 10">CGMCC 1.5364</strain>
    </source>
</reference>
<dbReference type="GO" id="GO:0016787">
    <property type="term" value="F:hydrolase activity"/>
    <property type="evidence" value="ECO:0007669"/>
    <property type="project" value="UniProtKB-KW"/>
</dbReference>
<protein>
    <submittedName>
        <fullName evidence="9">Rne/Rng family ribonuclease</fullName>
    </submittedName>
</protein>
<dbReference type="InterPro" id="IPR004659">
    <property type="entry name" value="RNase_E/G"/>
</dbReference>
<evidence type="ECO:0000256" key="2">
    <source>
        <dbReference type="ARBA" id="ARBA00022722"/>
    </source>
</evidence>